<keyword evidence="4 10" id="KW-1134">Transmembrane beta strand</keyword>
<evidence type="ECO:0000256" key="5">
    <source>
        <dbReference type="ARBA" id="ARBA00022692"/>
    </source>
</evidence>
<dbReference type="EMBL" id="JBHRTP010000031">
    <property type="protein sequence ID" value="MFC3108369.1"/>
    <property type="molecule type" value="Genomic_DNA"/>
</dbReference>
<evidence type="ECO:0000256" key="4">
    <source>
        <dbReference type="ARBA" id="ARBA00022452"/>
    </source>
</evidence>
<dbReference type="InterPro" id="IPR037066">
    <property type="entry name" value="Plug_dom_sf"/>
</dbReference>
<dbReference type="InterPro" id="IPR012910">
    <property type="entry name" value="Plug_dom"/>
</dbReference>
<evidence type="ECO:0000256" key="1">
    <source>
        <dbReference type="ARBA" id="ARBA00004571"/>
    </source>
</evidence>
<evidence type="ECO:0000256" key="9">
    <source>
        <dbReference type="ARBA" id="ARBA00023237"/>
    </source>
</evidence>
<dbReference type="InterPro" id="IPR039426">
    <property type="entry name" value="TonB-dep_rcpt-like"/>
</dbReference>
<dbReference type="Gene3D" id="2.170.130.10">
    <property type="entry name" value="TonB-dependent receptor, plug domain"/>
    <property type="match status" value="1"/>
</dbReference>
<evidence type="ECO:0000256" key="11">
    <source>
        <dbReference type="RuleBase" id="RU003357"/>
    </source>
</evidence>
<evidence type="ECO:0000313" key="15">
    <source>
        <dbReference type="EMBL" id="MFC3108369.1"/>
    </source>
</evidence>
<organism evidence="15 16">
    <name type="scientific">Undibacterium arcticum</name>
    <dbReference type="NCBI Taxonomy" id="1762892"/>
    <lineage>
        <taxon>Bacteria</taxon>
        <taxon>Pseudomonadati</taxon>
        <taxon>Pseudomonadota</taxon>
        <taxon>Betaproteobacteria</taxon>
        <taxon>Burkholderiales</taxon>
        <taxon>Oxalobacteraceae</taxon>
        <taxon>Undibacterium</taxon>
    </lineage>
</organism>
<keyword evidence="6 11" id="KW-0798">TonB box</keyword>
<evidence type="ECO:0000256" key="7">
    <source>
        <dbReference type="ARBA" id="ARBA00023136"/>
    </source>
</evidence>
<dbReference type="PANTHER" id="PTHR30069">
    <property type="entry name" value="TONB-DEPENDENT OUTER MEMBRANE RECEPTOR"/>
    <property type="match status" value="1"/>
</dbReference>
<dbReference type="PANTHER" id="PTHR30069:SF39">
    <property type="entry name" value="BLL6183 PROTEIN"/>
    <property type="match status" value="1"/>
</dbReference>
<evidence type="ECO:0000256" key="8">
    <source>
        <dbReference type="ARBA" id="ARBA00023170"/>
    </source>
</evidence>
<gene>
    <name evidence="15" type="ORF">ACFOFO_10410</name>
</gene>
<keyword evidence="16" id="KW-1185">Reference proteome</keyword>
<reference evidence="16" key="1">
    <citation type="journal article" date="2019" name="Int. J. Syst. Evol. Microbiol.">
        <title>The Global Catalogue of Microorganisms (GCM) 10K type strain sequencing project: providing services to taxonomists for standard genome sequencing and annotation.</title>
        <authorList>
            <consortium name="The Broad Institute Genomics Platform"/>
            <consortium name="The Broad Institute Genome Sequencing Center for Infectious Disease"/>
            <person name="Wu L."/>
            <person name="Ma J."/>
        </authorList>
    </citation>
    <scope>NUCLEOTIDE SEQUENCE [LARGE SCALE GENOMIC DNA]</scope>
    <source>
        <strain evidence="16">KCTC 42986</strain>
    </source>
</reference>
<accession>A0ABV7F039</accession>
<keyword evidence="12" id="KW-0732">Signal</keyword>
<keyword evidence="5 10" id="KW-0812">Transmembrane</keyword>
<feature type="chain" id="PRO_5047027649" evidence="12">
    <location>
        <begin position="29"/>
        <end position="750"/>
    </location>
</feature>
<keyword evidence="8 15" id="KW-0675">Receptor</keyword>
<sequence length="750" mass="80772">MFRWKSLAGATKVMLVGALVMVRAQVLAADAGTVPEQELPTVVVTGTMPLPGLGLPLRDVAANVQTVKGAAIERQHAGNITEYLEHNLSSVTINSAQGNPYQPDISYRGFTASPLLGTPQGLSVFQDGVRINEPFGDVVNWDLLPQSAIAHLQVMPGSNPIFGLNTLGGAIAITTKNGRTNPGGQVEISGGSFGRRTVELEQGGTVGKLNYFVTANDALDHGWADHNASRVKQLFGKVGYQDVDNSLNMSLTAADNELQGSQTIPRSFLDNRRQSYTFPDQNLNRATLWSLSGSHHFNETLQLSANAYHRNYRNENTSSNVNGDYGASDPIEARNARSIVDQSSYGLSLQLSYFGKLAAMDNQLVVGIAGDFANAQFRQSSQDARFIADRNTVGSSDYGLNTDAKTRNSNLGVFFSDTLSLNDHWSVTASGRYNHARVKINDRSGAQPLLDGDHAFSRLNPGFGVTYNPTPALTAYAAYNEGMRTPTAIELACADPDAPCSLPNSFIADPPLKPVVAKTAEFGVRGKLGAASGWSASVFRTALDNDIQFISSSGASTATGYFQNVGKSRRQGLEVAAHTVMGKLDATLSYNYIDATYQTAFVQHSASNSSANANGDIVIRRGNKMTGVPQNTIKLRLDYAASPNWNIATNLLYRSAIFARGDEDNQDRNGKIAGYTVVNLDTTYAVTKHLQVFARVNNLFNKQYANFGVLGQNFFNGAGHSFDGANISNEQFIGPGAPRGAWVGLKYSWK</sequence>
<keyword evidence="3 10" id="KW-0813">Transport</keyword>
<dbReference type="CDD" id="cd01347">
    <property type="entry name" value="ligand_gated_channel"/>
    <property type="match status" value="1"/>
</dbReference>
<evidence type="ECO:0000256" key="12">
    <source>
        <dbReference type="SAM" id="SignalP"/>
    </source>
</evidence>
<feature type="signal peptide" evidence="12">
    <location>
        <begin position="1"/>
        <end position="28"/>
    </location>
</feature>
<dbReference type="Pfam" id="PF00593">
    <property type="entry name" value="TonB_dep_Rec_b-barrel"/>
    <property type="match status" value="1"/>
</dbReference>
<name>A0ABV7F039_9BURK</name>
<dbReference type="Gene3D" id="2.40.170.20">
    <property type="entry name" value="TonB-dependent receptor, beta-barrel domain"/>
    <property type="match status" value="1"/>
</dbReference>
<keyword evidence="7 10" id="KW-0472">Membrane</keyword>
<comment type="caution">
    <text evidence="15">The sequence shown here is derived from an EMBL/GenBank/DDBJ whole genome shotgun (WGS) entry which is preliminary data.</text>
</comment>
<dbReference type="Pfam" id="PF07715">
    <property type="entry name" value="Plug"/>
    <property type="match status" value="1"/>
</dbReference>
<proteinExistence type="inferred from homology"/>
<evidence type="ECO:0000256" key="10">
    <source>
        <dbReference type="PROSITE-ProRule" id="PRU01360"/>
    </source>
</evidence>
<evidence type="ECO:0000256" key="2">
    <source>
        <dbReference type="ARBA" id="ARBA00009810"/>
    </source>
</evidence>
<dbReference type="SUPFAM" id="SSF56935">
    <property type="entry name" value="Porins"/>
    <property type="match status" value="1"/>
</dbReference>
<comment type="subcellular location">
    <subcellularLocation>
        <location evidence="1 10">Cell outer membrane</location>
        <topology evidence="1 10">Multi-pass membrane protein</topology>
    </subcellularLocation>
</comment>
<evidence type="ECO:0000313" key="16">
    <source>
        <dbReference type="Proteomes" id="UP001595530"/>
    </source>
</evidence>
<comment type="similarity">
    <text evidence="2 10 11">Belongs to the TonB-dependent receptor family.</text>
</comment>
<dbReference type="PROSITE" id="PS52016">
    <property type="entry name" value="TONB_DEPENDENT_REC_3"/>
    <property type="match status" value="1"/>
</dbReference>
<protein>
    <submittedName>
        <fullName evidence="15">TonB-dependent receptor family protein</fullName>
    </submittedName>
</protein>
<keyword evidence="9 10" id="KW-0998">Cell outer membrane</keyword>
<dbReference type="InterPro" id="IPR036942">
    <property type="entry name" value="Beta-barrel_TonB_sf"/>
</dbReference>
<dbReference type="InterPro" id="IPR000531">
    <property type="entry name" value="Beta-barrel_TonB"/>
</dbReference>
<dbReference type="Proteomes" id="UP001595530">
    <property type="component" value="Unassembled WGS sequence"/>
</dbReference>
<evidence type="ECO:0000259" key="14">
    <source>
        <dbReference type="Pfam" id="PF07715"/>
    </source>
</evidence>
<evidence type="ECO:0000256" key="3">
    <source>
        <dbReference type="ARBA" id="ARBA00022448"/>
    </source>
</evidence>
<evidence type="ECO:0000259" key="13">
    <source>
        <dbReference type="Pfam" id="PF00593"/>
    </source>
</evidence>
<feature type="domain" description="TonB-dependent receptor plug" evidence="14">
    <location>
        <begin position="57"/>
        <end position="170"/>
    </location>
</feature>
<evidence type="ECO:0000256" key="6">
    <source>
        <dbReference type="ARBA" id="ARBA00023077"/>
    </source>
</evidence>
<dbReference type="RefSeq" id="WP_390327648.1">
    <property type="nucleotide sequence ID" value="NZ_JBHRTP010000031.1"/>
</dbReference>
<feature type="domain" description="TonB-dependent receptor-like beta-barrel" evidence="13">
    <location>
        <begin position="235"/>
        <end position="699"/>
    </location>
</feature>